<dbReference type="AlphaFoldDB" id="A0A921AYD1"/>
<comment type="similarity">
    <text evidence="5 19">In the N-terminal section; belongs to the DHBP synthase family.</text>
</comment>
<keyword evidence="10 19" id="KW-0378">Hydrolase</keyword>
<dbReference type="NCBIfam" id="TIGR00506">
    <property type="entry name" value="ribB"/>
    <property type="match status" value="1"/>
</dbReference>
<evidence type="ECO:0000256" key="16">
    <source>
        <dbReference type="ARBA" id="ARBA00023268"/>
    </source>
</evidence>
<dbReference type="Pfam" id="PF00926">
    <property type="entry name" value="DHBP_synthase"/>
    <property type="match status" value="1"/>
</dbReference>
<dbReference type="InterPro" id="IPR000926">
    <property type="entry name" value="RibA"/>
</dbReference>
<dbReference type="EC" id="4.1.99.12" evidence="19"/>
<comment type="cofactor">
    <cofactor evidence="19">
        <name>Zn(2+)</name>
        <dbReference type="ChEBI" id="CHEBI:29105"/>
    </cofactor>
    <text evidence="19">Binds 1 zinc ion per subunit.</text>
</comment>
<evidence type="ECO:0000256" key="9">
    <source>
        <dbReference type="ARBA" id="ARBA00022741"/>
    </source>
</evidence>
<evidence type="ECO:0000256" key="13">
    <source>
        <dbReference type="ARBA" id="ARBA00023134"/>
    </source>
</evidence>
<keyword evidence="16 19" id="KW-0511">Multifunctional enzyme</keyword>
<evidence type="ECO:0000256" key="17">
    <source>
        <dbReference type="ARBA" id="ARBA00043932"/>
    </source>
</evidence>
<comment type="catalytic activity">
    <reaction evidence="18 19">
        <text>GTP + 4 H2O = 2,5-diamino-6-hydroxy-4-(5-phosphoribosylamino)-pyrimidine + formate + 2 phosphate + 3 H(+)</text>
        <dbReference type="Rhea" id="RHEA:23704"/>
        <dbReference type="ChEBI" id="CHEBI:15377"/>
        <dbReference type="ChEBI" id="CHEBI:15378"/>
        <dbReference type="ChEBI" id="CHEBI:15740"/>
        <dbReference type="ChEBI" id="CHEBI:37565"/>
        <dbReference type="ChEBI" id="CHEBI:43474"/>
        <dbReference type="ChEBI" id="CHEBI:58614"/>
        <dbReference type="EC" id="3.5.4.25"/>
    </reaction>
</comment>
<dbReference type="RefSeq" id="WP_304123374.1">
    <property type="nucleotide sequence ID" value="NZ_DYZA01000211.1"/>
</dbReference>
<keyword evidence="8 19" id="KW-0479">Metal-binding</keyword>
<feature type="binding site" evidence="19">
    <location>
        <position position="32"/>
    </location>
    <ligand>
        <name>Mg(2+)</name>
        <dbReference type="ChEBI" id="CHEBI:18420"/>
        <label>2</label>
    </ligand>
</feature>
<feature type="binding site" evidence="19">
    <location>
        <begin position="31"/>
        <end position="32"/>
    </location>
    <ligand>
        <name>D-ribulose 5-phosphate</name>
        <dbReference type="ChEBI" id="CHEBI:58121"/>
    </ligand>
</feature>
<evidence type="ECO:0000256" key="10">
    <source>
        <dbReference type="ARBA" id="ARBA00022801"/>
    </source>
</evidence>
<dbReference type="NCBIfam" id="NF001591">
    <property type="entry name" value="PRK00393.1"/>
    <property type="match status" value="1"/>
</dbReference>
<keyword evidence="13 19" id="KW-0342">GTP-binding</keyword>
<feature type="region of interest" description="GTP cyclohydrolase II" evidence="19">
    <location>
        <begin position="205"/>
        <end position="410"/>
    </location>
</feature>
<accession>A0A921AYD1</accession>
<feature type="binding site" evidence="19">
    <location>
        <position position="359"/>
    </location>
    <ligand>
        <name>GTP</name>
        <dbReference type="ChEBI" id="CHEBI:37565"/>
    </ligand>
</feature>
<evidence type="ECO:0000256" key="3">
    <source>
        <dbReference type="ARBA" id="ARBA00004853"/>
    </source>
</evidence>
<evidence type="ECO:0000256" key="6">
    <source>
        <dbReference type="ARBA" id="ARBA00008976"/>
    </source>
</evidence>
<dbReference type="InterPro" id="IPR000422">
    <property type="entry name" value="DHBP_synthase_RibB"/>
</dbReference>
<dbReference type="GO" id="GO:0000287">
    <property type="term" value="F:magnesium ion binding"/>
    <property type="evidence" value="ECO:0007669"/>
    <property type="project" value="UniProtKB-UniRule"/>
</dbReference>
<evidence type="ECO:0000256" key="4">
    <source>
        <dbReference type="ARBA" id="ARBA00004904"/>
    </source>
</evidence>
<evidence type="ECO:0000256" key="2">
    <source>
        <dbReference type="ARBA" id="ARBA00002284"/>
    </source>
</evidence>
<feature type="binding site" evidence="19">
    <location>
        <position position="280"/>
    </location>
    <ligand>
        <name>GTP</name>
        <dbReference type="ChEBI" id="CHEBI:37565"/>
    </ligand>
</feature>
<gene>
    <name evidence="21" type="primary">ribA</name>
    <name evidence="19" type="synonym">ribBA</name>
    <name evidence="21" type="ORF">K8W16_10390</name>
</gene>
<evidence type="ECO:0000256" key="8">
    <source>
        <dbReference type="ARBA" id="ARBA00022723"/>
    </source>
</evidence>
<comment type="cofactor">
    <cofactor evidence="19">
        <name>Mg(2+)</name>
        <dbReference type="ChEBI" id="CHEBI:18420"/>
    </cofactor>
    <cofactor evidence="19">
        <name>Mn(2+)</name>
        <dbReference type="ChEBI" id="CHEBI:29035"/>
    </cofactor>
    <text evidence="19">Binds 2 divalent metal cations per subunit. Magnesium or manganese.</text>
</comment>
<reference evidence="21" key="1">
    <citation type="journal article" date="2021" name="PeerJ">
        <title>Extensive microbial diversity within the chicken gut microbiome revealed by metagenomics and culture.</title>
        <authorList>
            <person name="Gilroy R."/>
            <person name="Ravi A."/>
            <person name="Getino M."/>
            <person name="Pursley I."/>
            <person name="Horton D.L."/>
            <person name="Alikhan N.F."/>
            <person name="Baker D."/>
            <person name="Gharbi K."/>
            <person name="Hall N."/>
            <person name="Watson M."/>
            <person name="Adriaenssens E.M."/>
            <person name="Foster-Nyarko E."/>
            <person name="Jarju S."/>
            <person name="Secka A."/>
            <person name="Antonio M."/>
            <person name="Oren A."/>
            <person name="Chaudhuri R.R."/>
            <person name="La Ragione R."/>
            <person name="Hildebrand F."/>
            <person name="Pallen M.J."/>
        </authorList>
    </citation>
    <scope>NUCLEOTIDE SEQUENCE</scope>
    <source>
        <strain evidence="21">ChiGjej2B2-19336</strain>
    </source>
</reference>
<dbReference type="EMBL" id="DYZA01000211">
    <property type="protein sequence ID" value="HJD98038.1"/>
    <property type="molecule type" value="Genomic_DNA"/>
</dbReference>
<comment type="similarity">
    <text evidence="6 19">In the C-terminal section; belongs to the GTP cyclohydrolase II family.</text>
</comment>
<keyword evidence="15 19" id="KW-0456">Lyase</keyword>
<dbReference type="CDD" id="cd00641">
    <property type="entry name" value="GTP_cyclohydro2"/>
    <property type="match status" value="1"/>
</dbReference>
<organism evidence="21 22">
    <name type="scientific">Mailhella massiliensis</name>
    <dbReference type="NCBI Taxonomy" id="1903261"/>
    <lineage>
        <taxon>Bacteria</taxon>
        <taxon>Pseudomonadati</taxon>
        <taxon>Thermodesulfobacteriota</taxon>
        <taxon>Desulfovibrionia</taxon>
        <taxon>Desulfovibrionales</taxon>
        <taxon>Desulfovibrionaceae</taxon>
        <taxon>Mailhella</taxon>
    </lineage>
</organism>
<comment type="function">
    <text evidence="2 19">Catalyzes the conversion of D-ribulose 5-phosphate to formate and 3,4-dihydroxy-2-butanone 4-phosphate.</text>
</comment>
<sequence>MRQLSSLCSIEQAIDDIRNGRMIVLVDDDDRECSGHLVMAAERVNAEAVNFMARHACGLVCLALTPELADKMELPLMPSSMPGHGSAFTVSIEAREGVTTGISAADRAVTIQAVVADGAGPEDIVTPGHVFPLRAKKGGVLTRVGIAEGSVDLALFANMKGAAAICEILKEDGSVARMDDLETFAEKHHLHIAAIRDIIRYHIRYGKLAVRRVSEANMPTKYGTFRIIAYESDASSDTHIALVKGEVDERTDPSPVLVRVHSECLTGDAFGSLRCDCGNQLAAALMQIEKEGRGALLYMRQEGRGIGLANKIRAYALQEQGYDTVEANIKLGFAPDLRSYGAGAQILRDLGISRLRLMTNNPRKIVGLEGYGLEIAERVPLEIGLCATNEHYMRTKQEKMGHILHFGKKK</sequence>
<dbReference type="InterPro" id="IPR016299">
    <property type="entry name" value="Riboflavin_synth_RibBA"/>
</dbReference>
<feature type="binding site" evidence="19">
    <location>
        <position position="264"/>
    </location>
    <ligand>
        <name>Zn(2+)</name>
        <dbReference type="ChEBI" id="CHEBI:29105"/>
        <note>catalytic</note>
    </ligand>
</feature>
<dbReference type="PANTHER" id="PTHR21327:SF18">
    <property type="entry name" value="3,4-DIHYDROXY-2-BUTANONE 4-PHOSPHATE SYNTHASE"/>
    <property type="match status" value="1"/>
</dbReference>
<feature type="active site" description="Proton acceptor; for GTP cyclohydrolase activity" evidence="19">
    <location>
        <position position="336"/>
    </location>
</feature>
<comment type="function">
    <text evidence="17 19">Catalyzes the conversion of GTP to 2,5-diamino-6-ribosylamino-4(3H)-pyrimidinone 5'-phosphate (DARP), formate and pyrophosphate.</text>
</comment>
<dbReference type="PIRSF" id="PIRSF001259">
    <property type="entry name" value="RibA"/>
    <property type="match status" value="1"/>
</dbReference>
<feature type="binding site" evidence="19">
    <location>
        <position position="167"/>
    </location>
    <ligand>
        <name>D-ribulose 5-phosphate</name>
        <dbReference type="ChEBI" id="CHEBI:58121"/>
    </ligand>
</feature>
<dbReference type="SUPFAM" id="SSF142695">
    <property type="entry name" value="RibA-like"/>
    <property type="match status" value="1"/>
</dbReference>
<dbReference type="GO" id="GO:0003935">
    <property type="term" value="F:GTP cyclohydrolase II activity"/>
    <property type="evidence" value="ECO:0007669"/>
    <property type="project" value="UniProtKB-UniRule"/>
</dbReference>
<dbReference type="FunFam" id="3.40.50.10990:FF:000001">
    <property type="entry name" value="Riboflavin biosynthesis protein RibBA"/>
    <property type="match status" value="1"/>
</dbReference>
<evidence type="ECO:0000256" key="19">
    <source>
        <dbReference type="HAMAP-Rule" id="MF_01283"/>
    </source>
</evidence>
<evidence type="ECO:0000313" key="22">
    <source>
        <dbReference type="Proteomes" id="UP000698963"/>
    </source>
</evidence>
<keyword evidence="11 19" id="KW-0862">Zinc</keyword>
<feature type="binding site" evidence="19">
    <location>
        <position position="364"/>
    </location>
    <ligand>
        <name>GTP</name>
        <dbReference type="ChEBI" id="CHEBI:37565"/>
    </ligand>
</feature>
<dbReference type="InterPro" id="IPR017945">
    <property type="entry name" value="DHBP_synth_RibB-like_a/b_dom"/>
</dbReference>
<evidence type="ECO:0000259" key="20">
    <source>
        <dbReference type="Pfam" id="PF00925"/>
    </source>
</evidence>
<dbReference type="PANTHER" id="PTHR21327">
    <property type="entry name" value="GTP CYCLOHYDROLASE II-RELATED"/>
    <property type="match status" value="1"/>
</dbReference>
<evidence type="ECO:0000256" key="7">
    <source>
        <dbReference type="ARBA" id="ARBA00022619"/>
    </source>
</evidence>
<evidence type="ECO:0000256" key="14">
    <source>
        <dbReference type="ARBA" id="ARBA00023211"/>
    </source>
</evidence>
<comment type="caution">
    <text evidence="19">Lacks conserved residue(s) required for the propagation of feature annotation.</text>
</comment>
<dbReference type="Gene3D" id="3.40.50.10990">
    <property type="entry name" value="GTP cyclohydrolase II"/>
    <property type="match status" value="1"/>
</dbReference>
<evidence type="ECO:0000256" key="11">
    <source>
        <dbReference type="ARBA" id="ARBA00022833"/>
    </source>
</evidence>
<dbReference type="InterPro" id="IPR036144">
    <property type="entry name" value="RibA-like_sf"/>
</dbReference>
<comment type="caution">
    <text evidence="21">The sequence shown here is derived from an EMBL/GenBank/DDBJ whole genome shotgun (WGS) entry which is preliminary data.</text>
</comment>
<dbReference type="EC" id="3.5.4.25" evidence="19"/>
<feature type="binding site" evidence="19">
    <location>
        <position position="277"/>
    </location>
    <ligand>
        <name>Zn(2+)</name>
        <dbReference type="ChEBI" id="CHEBI:29105"/>
        <note>catalytic</note>
    </ligand>
</feature>
<dbReference type="SUPFAM" id="SSF55821">
    <property type="entry name" value="YrdC/RibB"/>
    <property type="match status" value="1"/>
</dbReference>
<dbReference type="Proteomes" id="UP000698963">
    <property type="component" value="Unassembled WGS sequence"/>
</dbReference>
<reference evidence="21" key="2">
    <citation type="submission" date="2021-09" db="EMBL/GenBank/DDBJ databases">
        <authorList>
            <person name="Gilroy R."/>
        </authorList>
    </citation>
    <scope>NUCLEOTIDE SEQUENCE</scope>
    <source>
        <strain evidence="21">ChiGjej2B2-19336</strain>
    </source>
</reference>
<feature type="region of interest" description="DHBP synthase" evidence="19">
    <location>
        <begin position="1"/>
        <end position="204"/>
    </location>
</feature>
<comment type="catalytic activity">
    <reaction evidence="1 19">
        <text>D-ribulose 5-phosphate = (2S)-2-hydroxy-3-oxobutyl phosphate + formate + H(+)</text>
        <dbReference type="Rhea" id="RHEA:18457"/>
        <dbReference type="ChEBI" id="CHEBI:15378"/>
        <dbReference type="ChEBI" id="CHEBI:15740"/>
        <dbReference type="ChEBI" id="CHEBI:58121"/>
        <dbReference type="ChEBI" id="CHEBI:58830"/>
        <dbReference type="EC" id="4.1.99.12"/>
    </reaction>
</comment>
<evidence type="ECO:0000256" key="15">
    <source>
        <dbReference type="ARBA" id="ARBA00023239"/>
    </source>
</evidence>
<keyword evidence="14 19" id="KW-0464">Manganese</keyword>
<comment type="pathway">
    <text evidence="3 19">Cofactor biosynthesis; riboflavin biosynthesis; 5-amino-6-(D-ribitylamino)uracil from GTP: step 1/4.</text>
</comment>
<dbReference type="NCBIfam" id="TIGR00505">
    <property type="entry name" value="ribA"/>
    <property type="match status" value="1"/>
</dbReference>
<comment type="pathway">
    <text evidence="4 19">Cofactor biosynthesis; riboflavin biosynthesis; 2-hydroxy-3-oxobutyl phosphate from D-ribulose 5-phosphate: step 1/1.</text>
</comment>
<feature type="domain" description="GTP cyclohydrolase II" evidence="20">
    <location>
        <begin position="212"/>
        <end position="380"/>
    </location>
</feature>
<feature type="site" description="Essential for DHBP synthase activity" evidence="19">
    <location>
        <position position="129"/>
    </location>
</feature>
<dbReference type="GO" id="GO:0030145">
    <property type="term" value="F:manganese ion binding"/>
    <property type="evidence" value="ECO:0007669"/>
    <property type="project" value="UniProtKB-UniRule"/>
</dbReference>
<evidence type="ECO:0000256" key="12">
    <source>
        <dbReference type="ARBA" id="ARBA00022842"/>
    </source>
</evidence>
<evidence type="ECO:0000256" key="18">
    <source>
        <dbReference type="ARBA" id="ARBA00049295"/>
    </source>
</evidence>
<evidence type="ECO:0000256" key="5">
    <source>
        <dbReference type="ARBA" id="ARBA00005520"/>
    </source>
</evidence>
<feature type="binding site" evidence="19">
    <location>
        <position position="275"/>
    </location>
    <ligand>
        <name>Zn(2+)</name>
        <dbReference type="ChEBI" id="CHEBI:29105"/>
        <note>catalytic</note>
    </ligand>
</feature>
<feature type="active site" description="Nucleophile; for GTP cyclohydrolase activity" evidence="19">
    <location>
        <position position="338"/>
    </location>
</feature>
<name>A0A921AYD1_9BACT</name>
<feature type="binding site" evidence="19">
    <location>
        <begin position="302"/>
        <end position="304"/>
    </location>
    <ligand>
        <name>GTP</name>
        <dbReference type="ChEBI" id="CHEBI:37565"/>
    </ligand>
</feature>
<dbReference type="GO" id="GO:0008270">
    <property type="term" value="F:zinc ion binding"/>
    <property type="evidence" value="ECO:0007669"/>
    <property type="project" value="UniProtKB-UniRule"/>
</dbReference>
<keyword evidence="7 19" id="KW-0686">Riboflavin biosynthesis</keyword>
<dbReference type="HAMAP" id="MF_00179">
    <property type="entry name" value="RibA"/>
    <property type="match status" value="1"/>
</dbReference>
<proteinExistence type="inferred from homology"/>
<keyword evidence="12 19" id="KW-0460">Magnesium</keyword>
<evidence type="ECO:0000256" key="1">
    <source>
        <dbReference type="ARBA" id="ARBA00000141"/>
    </source>
</evidence>
<feature type="binding site" evidence="19">
    <location>
        <position position="32"/>
    </location>
    <ligand>
        <name>Mg(2+)</name>
        <dbReference type="ChEBI" id="CHEBI:18420"/>
        <label>1</label>
    </ligand>
</feature>
<dbReference type="Pfam" id="PF00925">
    <property type="entry name" value="GTP_cyclohydro2"/>
    <property type="match status" value="1"/>
</dbReference>
<dbReference type="HAMAP" id="MF_01283">
    <property type="entry name" value="RibBA"/>
    <property type="match status" value="1"/>
</dbReference>
<evidence type="ECO:0000313" key="21">
    <source>
        <dbReference type="EMBL" id="HJD98038.1"/>
    </source>
</evidence>
<dbReference type="GO" id="GO:0008686">
    <property type="term" value="F:3,4-dihydroxy-2-butanone-4-phosphate synthase activity"/>
    <property type="evidence" value="ECO:0007669"/>
    <property type="project" value="UniProtKB-UniRule"/>
</dbReference>
<dbReference type="Gene3D" id="3.90.870.10">
    <property type="entry name" value="DHBP synthase"/>
    <property type="match status" value="1"/>
</dbReference>
<feature type="site" description="Essential for DHBP synthase activity" evidence="19">
    <location>
        <position position="167"/>
    </location>
</feature>
<keyword evidence="9 19" id="KW-0547">Nucleotide-binding</keyword>
<dbReference type="GO" id="GO:0005525">
    <property type="term" value="F:GTP binding"/>
    <property type="evidence" value="ECO:0007669"/>
    <property type="project" value="UniProtKB-KW"/>
</dbReference>
<dbReference type="GO" id="GO:0005829">
    <property type="term" value="C:cytosol"/>
    <property type="evidence" value="ECO:0007669"/>
    <property type="project" value="TreeGrafter"/>
</dbReference>
<protein>
    <recommendedName>
        <fullName evidence="19">Riboflavin biosynthesis protein RibBA</fullName>
    </recommendedName>
    <domain>
        <recommendedName>
            <fullName evidence="19">3,4-dihydroxy-2-butanone 4-phosphate synthase</fullName>
            <shortName evidence="19">DHBP synthase</shortName>
            <ecNumber evidence="19">4.1.99.12</ecNumber>
        </recommendedName>
    </domain>
    <domain>
        <recommendedName>
            <fullName evidence="19">GTP cyclohydrolase-2</fullName>
            <ecNumber evidence="19">3.5.4.25</ecNumber>
        </recommendedName>
        <alternativeName>
            <fullName evidence="19">GTP cyclohydrolase II</fullName>
        </alternativeName>
    </domain>
</protein>
<feature type="binding site" evidence="19">
    <location>
        <begin position="259"/>
        <end position="263"/>
    </location>
    <ligand>
        <name>GTP</name>
        <dbReference type="ChEBI" id="CHEBI:37565"/>
    </ligand>
</feature>
<feature type="binding site" evidence="19">
    <location>
        <position position="324"/>
    </location>
    <ligand>
        <name>GTP</name>
        <dbReference type="ChEBI" id="CHEBI:37565"/>
    </ligand>
</feature>
<dbReference type="GO" id="GO:0009231">
    <property type="term" value="P:riboflavin biosynthetic process"/>
    <property type="evidence" value="ECO:0007669"/>
    <property type="project" value="UniProtKB-UniRule"/>
</dbReference>
<dbReference type="InterPro" id="IPR032677">
    <property type="entry name" value="GTP_cyclohydro_II"/>
</dbReference>